<sequence>MKNFLGFVILILASIGQILANECVSWRITSPTTQGLVWTAGQYYAVSWDPGYSQVNTVDRVDLYTSDNKFVVTEWKGPISVNALTTGNFRLKAPSPGIYYFKVIASTPSGKCTLNSVSFTVLKRYMSPQSLPTISVSPAPAAPCTIPPKFACSGNYFLECDGEKWVIQNVCPVPCKDIPSYASHCGIA</sequence>
<evidence type="ECO:0000313" key="2">
    <source>
        <dbReference type="EMBL" id="CAG8675004.1"/>
    </source>
</evidence>
<feature type="signal peptide" evidence="1">
    <location>
        <begin position="1"/>
        <end position="20"/>
    </location>
</feature>
<dbReference type="AlphaFoldDB" id="A0A9N9ED49"/>
<organism evidence="2 3">
    <name type="scientific">Cetraspora pellucida</name>
    <dbReference type="NCBI Taxonomy" id="1433469"/>
    <lineage>
        <taxon>Eukaryota</taxon>
        <taxon>Fungi</taxon>
        <taxon>Fungi incertae sedis</taxon>
        <taxon>Mucoromycota</taxon>
        <taxon>Glomeromycotina</taxon>
        <taxon>Glomeromycetes</taxon>
        <taxon>Diversisporales</taxon>
        <taxon>Gigasporaceae</taxon>
        <taxon>Cetraspora</taxon>
    </lineage>
</organism>
<evidence type="ECO:0000313" key="3">
    <source>
        <dbReference type="Proteomes" id="UP000789759"/>
    </source>
</evidence>
<reference evidence="2" key="1">
    <citation type="submission" date="2021-06" db="EMBL/GenBank/DDBJ databases">
        <authorList>
            <person name="Kallberg Y."/>
            <person name="Tangrot J."/>
            <person name="Rosling A."/>
        </authorList>
    </citation>
    <scope>NUCLEOTIDE SEQUENCE</scope>
    <source>
        <strain evidence="2">FL966</strain>
    </source>
</reference>
<keyword evidence="3" id="KW-1185">Reference proteome</keyword>
<evidence type="ECO:0000256" key="1">
    <source>
        <dbReference type="SAM" id="SignalP"/>
    </source>
</evidence>
<dbReference type="Proteomes" id="UP000789759">
    <property type="component" value="Unassembled WGS sequence"/>
</dbReference>
<proteinExistence type="predicted"/>
<dbReference type="OrthoDB" id="2433997at2759"/>
<protein>
    <submittedName>
        <fullName evidence="2">6627_t:CDS:1</fullName>
    </submittedName>
</protein>
<dbReference type="EMBL" id="CAJVQA010008644">
    <property type="protein sequence ID" value="CAG8675004.1"/>
    <property type="molecule type" value="Genomic_DNA"/>
</dbReference>
<accession>A0A9N9ED49</accession>
<name>A0A9N9ED49_9GLOM</name>
<keyword evidence="1" id="KW-0732">Signal</keyword>
<gene>
    <name evidence="2" type="ORF">CPELLU_LOCUS10474</name>
</gene>
<feature type="chain" id="PRO_5040128021" evidence="1">
    <location>
        <begin position="21"/>
        <end position="188"/>
    </location>
</feature>
<comment type="caution">
    <text evidence="2">The sequence shown here is derived from an EMBL/GenBank/DDBJ whole genome shotgun (WGS) entry which is preliminary data.</text>
</comment>